<keyword evidence="2" id="KW-1185">Reference proteome</keyword>
<evidence type="ECO:0000313" key="1">
    <source>
        <dbReference type="EnsemblPlants" id="AET1Gv20552500.6"/>
    </source>
</evidence>
<dbReference type="AlphaFoldDB" id="A0A452YWG4"/>
<reference evidence="1" key="3">
    <citation type="journal article" date="2017" name="Nature">
        <title>Genome sequence of the progenitor of the wheat D genome Aegilops tauschii.</title>
        <authorList>
            <person name="Luo M.C."/>
            <person name="Gu Y.Q."/>
            <person name="Puiu D."/>
            <person name="Wang H."/>
            <person name="Twardziok S.O."/>
            <person name="Deal K.R."/>
            <person name="Huo N."/>
            <person name="Zhu T."/>
            <person name="Wang L."/>
            <person name="Wang Y."/>
            <person name="McGuire P.E."/>
            <person name="Liu S."/>
            <person name="Long H."/>
            <person name="Ramasamy R.K."/>
            <person name="Rodriguez J.C."/>
            <person name="Van S.L."/>
            <person name="Yuan L."/>
            <person name="Wang Z."/>
            <person name="Xia Z."/>
            <person name="Xiao L."/>
            <person name="Anderson O.D."/>
            <person name="Ouyang S."/>
            <person name="Liang Y."/>
            <person name="Zimin A.V."/>
            <person name="Pertea G."/>
            <person name="Qi P."/>
            <person name="Bennetzen J.L."/>
            <person name="Dai X."/>
            <person name="Dawson M.W."/>
            <person name="Muller H.G."/>
            <person name="Kugler K."/>
            <person name="Rivarola-Duarte L."/>
            <person name="Spannagl M."/>
            <person name="Mayer K.F.X."/>
            <person name="Lu F.H."/>
            <person name="Bevan M.W."/>
            <person name="Leroy P."/>
            <person name="Li P."/>
            <person name="You F.M."/>
            <person name="Sun Q."/>
            <person name="Liu Z."/>
            <person name="Lyons E."/>
            <person name="Wicker T."/>
            <person name="Salzberg S.L."/>
            <person name="Devos K.M."/>
            <person name="Dvorak J."/>
        </authorList>
    </citation>
    <scope>NUCLEOTIDE SEQUENCE [LARGE SCALE GENOMIC DNA]</scope>
    <source>
        <strain evidence="1">cv. AL8/78</strain>
    </source>
</reference>
<evidence type="ECO:0000313" key="2">
    <source>
        <dbReference type="Proteomes" id="UP000015105"/>
    </source>
</evidence>
<name>A0A452YWG4_AEGTS</name>
<accession>A0A452YWG4</accession>
<reference evidence="1" key="5">
    <citation type="journal article" date="2021" name="G3 (Bethesda)">
        <title>Aegilops tauschii genome assembly Aet v5.0 features greater sequence contiguity and improved annotation.</title>
        <authorList>
            <person name="Wang L."/>
            <person name="Zhu T."/>
            <person name="Rodriguez J.C."/>
            <person name="Deal K.R."/>
            <person name="Dubcovsky J."/>
            <person name="McGuire P.E."/>
            <person name="Lux T."/>
            <person name="Spannagl M."/>
            <person name="Mayer K.F.X."/>
            <person name="Baldrich P."/>
            <person name="Meyers B.C."/>
            <person name="Huo N."/>
            <person name="Gu Y.Q."/>
            <person name="Zhou H."/>
            <person name="Devos K.M."/>
            <person name="Bennetzen J.L."/>
            <person name="Unver T."/>
            <person name="Budak H."/>
            <person name="Gulick P.J."/>
            <person name="Galiba G."/>
            <person name="Kalapos B."/>
            <person name="Nelson D.R."/>
            <person name="Li P."/>
            <person name="You F.M."/>
            <person name="Luo M.C."/>
            <person name="Dvorak J."/>
        </authorList>
    </citation>
    <scope>NUCLEOTIDE SEQUENCE [LARGE SCALE GENOMIC DNA]</scope>
    <source>
        <strain evidence="1">cv. AL8/78</strain>
    </source>
</reference>
<organism evidence="1 2">
    <name type="scientific">Aegilops tauschii subsp. strangulata</name>
    <name type="common">Goatgrass</name>
    <dbReference type="NCBI Taxonomy" id="200361"/>
    <lineage>
        <taxon>Eukaryota</taxon>
        <taxon>Viridiplantae</taxon>
        <taxon>Streptophyta</taxon>
        <taxon>Embryophyta</taxon>
        <taxon>Tracheophyta</taxon>
        <taxon>Spermatophyta</taxon>
        <taxon>Magnoliopsida</taxon>
        <taxon>Liliopsida</taxon>
        <taxon>Poales</taxon>
        <taxon>Poaceae</taxon>
        <taxon>BOP clade</taxon>
        <taxon>Pooideae</taxon>
        <taxon>Triticodae</taxon>
        <taxon>Triticeae</taxon>
        <taxon>Triticinae</taxon>
        <taxon>Aegilops</taxon>
    </lineage>
</organism>
<dbReference type="EnsemblPlants" id="AET1Gv20552500.6">
    <property type="protein sequence ID" value="AET1Gv20552500.6"/>
    <property type="gene ID" value="AET1Gv20552500"/>
</dbReference>
<dbReference type="Proteomes" id="UP000015105">
    <property type="component" value="Chromosome 1D"/>
</dbReference>
<sequence length="68" mass="7838">LYGHIVYKTDTFQYLGSMLESNGCINEGISQRIKRVDEAASYNILVIYKRSYISSRREFHKSSEVNSA</sequence>
<proteinExistence type="predicted"/>
<reference evidence="2" key="2">
    <citation type="journal article" date="2017" name="Nat. Plants">
        <title>The Aegilops tauschii genome reveals multiple impacts of transposons.</title>
        <authorList>
            <person name="Zhao G."/>
            <person name="Zou C."/>
            <person name="Li K."/>
            <person name="Wang K."/>
            <person name="Li T."/>
            <person name="Gao L."/>
            <person name="Zhang X."/>
            <person name="Wang H."/>
            <person name="Yang Z."/>
            <person name="Liu X."/>
            <person name="Jiang W."/>
            <person name="Mao L."/>
            <person name="Kong X."/>
            <person name="Jiao Y."/>
            <person name="Jia J."/>
        </authorList>
    </citation>
    <scope>NUCLEOTIDE SEQUENCE [LARGE SCALE GENOMIC DNA]</scope>
    <source>
        <strain evidence="2">cv. AL8/78</strain>
    </source>
</reference>
<reference evidence="1" key="4">
    <citation type="submission" date="2019-03" db="UniProtKB">
        <authorList>
            <consortium name="EnsemblPlants"/>
        </authorList>
    </citation>
    <scope>IDENTIFICATION</scope>
</reference>
<protein>
    <submittedName>
        <fullName evidence="1">Uncharacterized protein</fullName>
    </submittedName>
</protein>
<reference evidence="2" key="1">
    <citation type="journal article" date="2014" name="Science">
        <title>Ancient hybridizations among the ancestral genomes of bread wheat.</title>
        <authorList>
            <consortium name="International Wheat Genome Sequencing Consortium,"/>
            <person name="Marcussen T."/>
            <person name="Sandve S.R."/>
            <person name="Heier L."/>
            <person name="Spannagl M."/>
            <person name="Pfeifer M."/>
            <person name="Jakobsen K.S."/>
            <person name="Wulff B.B."/>
            <person name="Steuernagel B."/>
            <person name="Mayer K.F."/>
            <person name="Olsen O.A."/>
        </authorList>
    </citation>
    <scope>NUCLEOTIDE SEQUENCE [LARGE SCALE GENOMIC DNA]</scope>
    <source>
        <strain evidence="2">cv. AL8/78</strain>
    </source>
</reference>
<dbReference type="Gramene" id="AET1Gv20552500.6">
    <property type="protein sequence ID" value="AET1Gv20552500.6"/>
    <property type="gene ID" value="AET1Gv20552500"/>
</dbReference>